<proteinExistence type="predicted"/>
<accession>A0A383D5H6</accession>
<dbReference type="AlphaFoldDB" id="A0A383D5H6"/>
<organism evidence="1">
    <name type="scientific">marine metagenome</name>
    <dbReference type="NCBI Taxonomy" id="408172"/>
    <lineage>
        <taxon>unclassified sequences</taxon>
        <taxon>metagenomes</taxon>
        <taxon>ecological metagenomes</taxon>
    </lineage>
</organism>
<feature type="non-terminal residue" evidence="1">
    <location>
        <position position="63"/>
    </location>
</feature>
<protein>
    <submittedName>
        <fullName evidence="1">Uncharacterized protein</fullName>
    </submittedName>
</protein>
<gene>
    <name evidence="1" type="ORF">METZ01_LOCUS492495</name>
</gene>
<sequence>MQQHKYYVVFNSHDRPIELVRVHPDTGLSITIAPYRYTGHVKKSELFINGNLRFDHLVVGYRP</sequence>
<dbReference type="EMBL" id="UINC01214416">
    <property type="protein sequence ID" value="SVE39641.1"/>
    <property type="molecule type" value="Genomic_DNA"/>
</dbReference>
<reference evidence="1" key="1">
    <citation type="submission" date="2018-05" db="EMBL/GenBank/DDBJ databases">
        <authorList>
            <person name="Lanie J.A."/>
            <person name="Ng W.-L."/>
            <person name="Kazmierczak K.M."/>
            <person name="Andrzejewski T.M."/>
            <person name="Davidsen T.M."/>
            <person name="Wayne K.J."/>
            <person name="Tettelin H."/>
            <person name="Glass J.I."/>
            <person name="Rusch D."/>
            <person name="Podicherti R."/>
            <person name="Tsui H.-C.T."/>
            <person name="Winkler M.E."/>
        </authorList>
    </citation>
    <scope>NUCLEOTIDE SEQUENCE</scope>
</reference>
<name>A0A383D5H6_9ZZZZ</name>
<evidence type="ECO:0000313" key="1">
    <source>
        <dbReference type="EMBL" id="SVE39641.1"/>
    </source>
</evidence>